<dbReference type="Proteomes" id="UP000472260">
    <property type="component" value="Unassembled WGS sequence"/>
</dbReference>
<feature type="domain" description="RING-type" evidence="8">
    <location>
        <begin position="13"/>
        <end position="56"/>
    </location>
</feature>
<dbReference type="InterPro" id="IPR013320">
    <property type="entry name" value="ConA-like_dom_sf"/>
</dbReference>
<dbReference type="AlphaFoldDB" id="A0A671KX31"/>
<dbReference type="SMART" id="SM00184">
    <property type="entry name" value="RING"/>
    <property type="match status" value="1"/>
</dbReference>
<feature type="domain" description="B box-type" evidence="9">
    <location>
        <begin position="149"/>
        <end position="189"/>
    </location>
</feature>
<dbReference type="InterPro" id="IPR000315">
    <property type="entry name" value="Znf_B-box"/>
</dbReference>
<evidence type="ECO:0000256" key="1">
    <source>
        <dbReference type="ARBA" id="ARBA00022588"/>
    </source>
</evidence>
<dbReference type="Pfam" id="PF15227">
    <property type="entry name" value="zf-C3HC4_4"/>
    <property type="match status" value="1"/>
</dbReference>
<evidence type="ECO:0000313" key="12">
    <source>
        <dbReference type="Proteomes" id="UP000472260"/>
    </source>
</evidence>
<dbReference type="PANTHER" id="PTHR25465">
    <property type="entry name" value="B-BOX DOMAIN CONTAINING"/>
    <property type="match status" value="1"/>
</dbReference>
<dbReference type="Gene3D" id="3.30.160.60">
    <property type="entry name" value="Classic Zinc Finger"/>
    <property type="match status" value="1"/>
</dbReference>
<evidence type="ECO:0000256" key="5">
    <source>
        <dbReference type="ARBA" id="ARBA00022859"/>
    </source>
</evidence>
<dbReference type="SUPFAM" id="SSF49899">
    <property type="entry name" value="Concanavalin A-like lectins/glucanases"/>
    <property type="match status" value="1"/>
</dbReference>
<evidence type="ECO:0000259" key="8">
    <source>
        <dbReference type="PROSITE" id="PS50089"/>
    </source>
</evidence>
<evidence type="ECO:0000313" key="11">
    <source>
        <dbReference type="Ensembl" id="ENSSANP00000012476.1"/>
    </source>
</evidence>
<dbReference type="PANTHER" id="PTHR25465:SF5">
    <property type="entry name" value="E3 UBIQUITIN_ISG15 LIGASE TRIM25-RELATED"/>
    <property type="match status" value="1"/>
</dbReference>
<dbReference type="InterPro" id="IPR001870">
    <property type="entry name" value="B30.2/SPRY"/>
</dbReference>
<keyword evidence="4" id="KW-0862">Zinc</keyword>
<evidence type="ECO:0000256" key="6">
    <source>
        <dbReference type="PROSITE-ProRule" id="PRU00024"/>
    </source>
</evidence>
<dbReference type="GO" id="GO:0005737">
    <property type="term" value="C:cytoplasm"/>
    <property type="evidence" value="ECO:0007669"/>
    <property type="project" value="UniProtKB-ARBA"/>
</dbReference>
<protein>
    <submittedName>
        <fullName evidence="11">FinTRIM family, member 55</fullName>
    </submittedName>
</protein>
<keyword evidence="1" id="KW-0399">Innate immunity</keyword>
<dbReference type="PROSITE" id="PS00518">
    <property type="entry name" value="ZF_RING_1"/>
    <property type="match status" value="1"/>
</dbReference>
<dbReference type="InterPro" id="IPR051051">
    <property type="entry name" value="E3_ubiq-ligase_TRIM/RNF"/>
</dbReference>
<organism evidence="11 12">
    <name type="scientific">Sinocyclocheilus anshuiensis</name>
    <dbReference type="NCBI Taxonomy" id="1608454"/>
    <lineage>
        <taxon>Eukaryota</taxon>
        <taxon>Metazoa</taxon>
        <taxon>Chordata</taxon>
        <taxon>Craniata</taxon>
        <taxon>Vertebrata</taxon>
        <taxon>Euteleostomi</taxon>
        <taxon>Actinopterygii</taxon>
        <taxon>Neopterygii</taxon>
        <taxon>Teleostei</taxon>
        <taxon>Ostariophysi</taxon>
        <taxon>Cypriniformes</taxon>
        <taxon>Cyprinidae</taxon>
        <taxon>Cyprininae</taxon>
        <taxon>Sinocyclocheilus</taxon>
    </lineage>
</organism>
<dbReference type="PROSITE" id="PS50188">
    <property type="entry name" value="B302_SPRY"/>
    <property type="match status" value="1"/>
</dbReference>
<dbReference type="InterPro" id="IPR017907">
    <property type="entry name" value="Znf_RING_CS"/>
</dbReference>
<dbReference type="InterPro" id="IPR043136">
    <property type="entry name" value="B30.2/SPRY_sf"/>
</dbReference>
<dbReference type="SMART" id="SM00336">
    <property type="entry name" value="BBOX"/>
    <property type="match status" value="1"/>
</dbReference>
<evidence type="ECO:0000259" key="9">
    <source>
        <dbReference type="PROSITE" id="PS50119"/>
    </source>
</evidence>
<dbReference type="CDD" id="cd19769">
    <property type="entry name" value="Bbox2_TRIM16-like"/>
    <property type="match status" value="1"/>
</dbReference>
<evidence type="ECO:0000256" key="4">
    <source>
        <dbReference type="ARBA" id="ARBA00022833"/>
    </source>
</evidence>
<sequence length="556" mass="63751">MAQACVSEEQLICPLCLDLLNDPVTIPCGHSYCKSCITDCWDQEDQKRVYSCPQCRQTFSPRPALAKTTMLAEVVEKLKKFGLLKKSKLKAAVPAGSGDVECDICTGRKHKAIKSCLVCLESYCQTHFERHEEFRSGKRHKVTDATGRLQQMICHQHEKLLEVFCRTDQQYICMLCAKDEHKNHATVSTAAERTEKERHLKETLRKLQQRIQQRQKDLEQLREAVESHKRSAQTAVEDSERIFTELIRSIERSRSEVTQRIRDQEKTAVSRAEGQMERLEQEIEDLKKRNSELEQLSHTDDHIHFLQSLQSLSAFPESTENISLSFLFSLDDVRESVCQLTQKLEDFCTEEMKKILGSVKLQSMSNKTIKNHYTVSSDSHQLTLDPNTAHKLLRLTGKNRVVTYTDTTQPYPDHPDRFDICFQVLCRENLCGFCYWELEWSGNVGVGISVSYKTISRKGSGKECVFGCNDQSWSLSCSPSSFSFWHNNKETELPVPSSCRRIRVYVDHSAGTLSFYSVSDTMNPIHTVQTTFTQPLYPGFVVGYKSSMKLCDFQLI</sequence>
<dbReference type="InterPro" id="IPR058030">
    <property type="entry name" value="TRIM8/14/16/25/29/45/65_CC"/>
</dbReference>
<dbReference type="PROSITE" id="PS50119">
    <property type="entry name" value="ZF_BBOX"/>
    <property type="match status" value="1"/>
</dbReference>
<feature type="domain" description="B30.2/SPRY" evidence="10">
    <location>
        <begin position="362"/>
        <end position="556"/>
    </location>
</feature>
<dbReference type="InterPro" id="IPR001841">
    <property type="entry name" value="Znf_RING"/>
</dbReference>
<dbReference type="PRINTS" id="PR01407">
    <property type="entry name" value="BUTYPHLNCDUF"/>
</dbReference>
<reference evidence="11" key="2">
    <citation type="submission" date="2025-09" db="UniProtKB">
        <authorList>
            <consortium name="Ensembl"/>
        </authorList>
    </citation>
    <scope>IDENTIFICATION</scope>
</reference>
<dbReference type="Gene3D" id="2.60.120.920">
    <property type="match status" value="1"/>
</dbReference>
<keyword evidence="3 6" id="KW-0863">Zinc-finger</keyword>
<name>A0A671KX31_9TELE</name>
<reference evidence="11" key="1">
    <citation type="submission" date="2025-08" db="UniProtKB">
        <authorList>
            <consortium name="Ensembl"/>
        </authorList>
    </citation>
    <scope>IDENTIFICATION</scope>
</reference>
<evidence type="ECO:0000259" key="10">
    <source>
        <dbReference type="PROSITE" id="PS50188"/>
    </source>
</evidence>
<accession>A0A671KX31</accession>
<keyword evidence="2" id="KW-0479">Metal-binding</keyword>
<keyword evidence="7" id="KW-0175">Coiled coil</keyword>
<dbReference type="InterPro" id="IPR003877">
    <property type="entry name" value="SPRY_dom"/>
</dbReference>
<dbReference type="Pfam" id="PF00643">
    <property type="entry name" value="zf-B_box"/>
    <property type="match status" value="1"/>
</dbReference>
<dbReference type="SMART" id="SM00449">
    <property type="entry name" value="SPRY"/>
    <property type="match status" value="1"/>
</dbReference>
<keyword evidence="5" id="KW-0391">Immunity</keyword>
<feature type="coiled-coil region" evidence="7">
    <location>
        <begin position="190"/>
        <end position="299"/>
    </location>
</feature>
<proteinExistence type="predicted"/>
<dbReference type="Pfam" id="PF25600">
    <property type="entry name" value="TRIM_CC"/>
    <property type="match status" value="1"/>
</dbReference>
<dbReference type="Pfam" id="PF00622">
    <property type="entry name" value="SPRY"/>
    <property type="match status" value="1"/>
</dbReference>
<dbReference type="CDD" id="cd16040">
    <property type="entry name" value="SPRY_PRY_SNTX"/>
    <property type="match status" value="1"/>
</dbReference>
<dbReference type="SMART" id="SM00589">
    <property type="entry name" value="PRY"/>
    <property type="match status" value="1"/>
</dbReference>
<dbReference type="Pfam" id="PF13765">
    <property type="entry name" value="PRY"/>
    <property type="match status" value="1"/>
</dbReference>
<dbReference type="InterPro" id="IPR006574">
    <property type="entry name" value="PRY"/>
</dbReference>
<dbReference type="InterPro" id="IPR003879">
    <property type="entry name" value="Butyrophylin_SPRY"/>
</dbReference>
<evidence type="ECO:0000256" key="2">
    <source>
        <dbReference type="ARBA" id="ARBA00022723"/>
    </source>
</evidence>
<dbReference type="GO" id="GO:0045087">
    <property type="term" value="P:innate immune response"/>
    <property type="evidence" value="ECO:0007669"/>
    <property type="project" value="UniProtKB-KW"/>
</dbReference>
<keyword evidence="12" id="KW-1185">Reference proteome</keyword>
<dbReference type="Ensembl" id="ENSSANT00000013333.1">
    <property type="protein sequence ID" value="ENSSANP00000012476.1"/>
    <property type="gene ID" value="ENSSANG00000006650.1"/>
</dbReference>
<dbReference type="PROSITE" id="PS50089">
    <property type="entry name" value="ZF_RING_2"/>
    <property type="match status" value="1"/>
</dbReference>
<evidence type="ECO:0000256" key="3">
    <source>
        <dbReference type="ARBA" id="ARBA00022771"/>
    </source>
</evidence>
<dbReference type="Gene3D" id="3.30.40.10">
    <property type="entry name" value="Zinc/RING finger domain, C3HC4 (zinc finger)"/>
    <property type="match status" value="1"/>
</dbReference>
<dbReference type="InterPro" id="IPR013083">
    <property type="entry name" value="Znf_RING/FYVE/PHD"/>
</dbReference>
<dbReference type="SUPFAM" id="SSF57845">
    <property type="entry name" value="B-box zinc-binding domain"/>
    <property type="match status" value="1"/>
</dbReference>
<evidence type="ECO:0000256" key="7">
    <source>
        <dbReference type="SAM" id="Coils"/>
    </source>
</evidence>
<dbReference type="GO" id="GO:0008270">
    <property type="term" value="F:zinc ion binding"/>
    <property type="evidence" value="ECO:0007669"/>
    <property type="project" value="UniProtKB-KW"/>
</dbReference>
<dbReference type="Gene3D" id="4.10.830.40">
    <property type="match status" value="1"/>
</dbReference>
<dbReference type="SUPFAM" id="SSF57850">
    <property type="entry name" value="RING/U-box"/>
    <property type="match status" value="1"/>
</dbReference>